<gene>
    <name evidence="2" type="ORF">ODALV1_LOCUS4624</name>
</gene>
<dbReference type="Gene3D" id="3.80.10.10">
    <property type="entry name" value="Ribonuclease Inhibitor"/>
    <property type="match status" value="1"/>
</dbReference>
<feature type="compositionally biased region" description="Polar residues" evidence="1">
    <location>
        <begin position="428"/>
        <end position="437"/>
    </location>
</feature>
<evidence type="ECO:0000256" key="1">
    <source>
        <dbReference type="SAM" id="MobiDB-lite"/>
    </source>
</evidence>
<accession>A0ABP1PYD5</accession>
<keyword evidence="3" id="KW-1185">Reference proteome</keyword>
<evidence type="ECO:0000313" key="2">
    <source>
        <dbReference type="EMBL" id="CAL8080370.1"/>
    </source>
</evidence>
<dbReference type="EMBL" id="CAXLJM020000014">
    <property type="protein sequence ID" value="CAL8080370.1"/>
    <property type="molecule type" value="Genomic_DNA"/>
</dbReference>
<evidence type="ECO:0000313" key="3">
    <source>
        <dbReference type="Proteomes" id="UP001642540"/>
    </source>
</evidence>
<name>A0ABP1PYD5_9HEXA</name>
<dbReference type="Proteomes" id="UP001642540">
    <property type="component" value="Unassembled WGS sequence"/>
</dbReference>
<feature type="compositionally biased region" description="Polar residues" evidence="1">
    <location>
        <begin position="399"/>
        <end position="411"/>
    </location>
</feature>
<dbReference type="InterPro" id="IPR032675">
    <property type="entry name" value="LRR_dom_sf"/>
</dbReference>
<organism evidence="2 3">
    <name type="scientific">Orchesella dallaii</name>
    <dbReference type="NCBI Taxonomy" id="48710"/>
    <lineage>
        <taxon>Eukaryota</taxon>
        <taxon>Metazoa</taxon>
        <taxon>Ecdysozoa</taxon>
        <taxon>Arthropoda</taxon>
        <taxon>Hexapoda</taxon>
        <taxon>Collembola</taxon>
        <taxon>Entomobryomorpha</taxon>
        <taxon>Entomobryoidea</taxon>
        <taxon>Orchesellidae</taxon>
        <taxon>Orchesellinae</taxon>
        <taxon>Orchesella</taxon>
    </lineage>
</organism>
<comment type="caution">
    <text evidence="2">The sequence shown here is derived from an EMBL/GenBank/DDBJ whole genome shotgun (WGS) entry which is preliminary data.</text>
</comment>
<feature type="region of interest" description="Disordered" evidence="1">
    <location>
        <begin position="398"/>
        <end position="437"/>
    </location>
</feature>
<dbReference type="SUPFAM" id="SSF52047">
    <property type="entry name" value="RNI-like"/>
    <property type="match status" value="1"/>
</dbReference>
<protein>
    <recommendedName>
        <fullName evidence="4">Mitochondrial ATP synthase regulatory component factor B</fullName>
    </recommendedName>
</protein>
<evidence type="ECO:0008006" key="4">
    <source>
        <dbReference type="Google" id="ProtNLM"/>
    </source>
</evidence>
<sequence length="437" mass="49360">MLNQLNTLVCSKCSPYLVGSLRGRNHWERITPLITQQGCNYSSKTSSTSSAQSSEVAVVTQKNQAVVETATVPQQTFISHFSGSDIRDLDPEARIKIHNVSAQVAAAQSATLITEKRLLKRRNILRMPEEEYAGYALLCRKPPLCDRQGFGQSEFMRQFEPVTHRTNTDVLCALQADIDMRPENIRRWYANAVIEEEMKSQAYNPKRNSILGNDLAAAHFVVFRKGKVKFLGQKEWVTAYRKDAKPETPEEDLPVMAFDLCTLPTKYDPRFRVEALDCTGVSLHYEGLANFENLRYVKWLSLRDSPYVDDWCMDKIARIFNETLEFLDLSGCKRVTDKGIGTFHRCKNLKAIVVDNMTHLPDLEIVCAMLEDVNPNLEILGVDYLSKMEKLRLEGDDFGSSQDLLDSNTTDPLAIESGSRPESDSKSIGHNPNLQPA</sequence>
<proteinExistence type="predicted"/>
<reference evidence="2 3" key="1">
    <citation type="submission" date="2024-08" db="EMBL/GenBank/DDBJ databases">
        <authorList>
            <person name="Cucini C."/>
            <person name="Frati F."/>
        </authorList>
    </citation>
    <scope>NUCLEOTIDE SEQUENCE [LARGE SCALE GENOMIC DNA]</scope>
</reference>